<dbReference type="RefSeq" id="WP_145903327.1">
    <property type="nucleotide sequence ID" value="NZ_BAAAMZ010000043.1"/>
</dbReference>
<sequence>MSIPYHLAAGKDQALWHMGALLKFKLTGKETGGQFWLAEQTSDQGYASPLHRHTREDETFVVLDGELRVQVGDEVFEAEPGSVTFAPRELAHTFQVVSPSARFLILTTPAGFEQWFFETGGPAQSLTVPPPVTEVPDIGRLIGSLAAHGVDLVGPPPGMGAPPLGG</sequence>
<keyword evidence="3" id="KW-1185">Reference proteome</keyword>
<dbReference type="InterPro" id="IPR053146">
    <property type="entry name" value="QDO-like"/>
</dbReference>
<organism evidence="2 3">
    <name type="scientific">Kitasatospora viridis</name>
    <dbReference type="NCBI Taxonomy" id="281105"/>
    <lineage>
        <taxon>Bacteria</taxon>
        <taxon>Bacillati</taxon>
        <taxon>Actinomycetota</taxon>
        <taxon>Actinomycetes</taxon>
        <taxon>Kitasatosporales</taxon>
        <taxon>Streptomycetaceae</taxon>
        <taxon>Kitasatospora</taxon>
    </lineage>
</organism>
<dbReference type="AlphaFoldDB" id="A0A561UCG4"/>
<dbReference type="Proteomes" id="UP000317940">
    <property type="component" value="Unassembled WGS sequence"/>
</dbReference>
<keyword evidence="2" id="KW-0223">Dioxygenase</keyword>
<dbReference type="GO" id="GO:0051213">
    <property type="term" value="F:dioxygenase activity"/>
    <property type="evidence" value="ECO:0007669"/>
    <property type="project" value="UniProtKB-KW"/>
</dbReference>
<dbReference type="SUPFAM" id="SSF51182">
    <property type="entry name" value="RmlC-like cupins"/>
    <property type="match status" value="1"/>
</dbReference>
<gene>
    <name evidence="2" type="ORF">FHX73_11828</name>
</gene>
<reference evidence="2 3" key="1">
    <citation type="submission" date="2019-06" db="EMBL/GenBank/DDBJ databases">
        <title>Sequencing the genomes of 1000 actinobacteria strains.</title>
        <authorList>
            <person name="Klenk H.-P."/>
        </authorList>
    </citation>
    <scope>NUCLEOTIDE SEQUENCE [LARGE SCALE GENOMIC DNA]</scope>
    <source>
        <strain evidence="2 3">DSM 44826</strain>
    </source>
</reference>
<protein>
    <submittedName>
        <fullName evidence="2">Quercetin dioxygenase-like cupin family protein</fullName>
    </submittedName>
</protein>
<comment type="caution">
    <text evidence="2">The sequence shown here is derived from an EMBL/GenBank/DDBJ whole genome shotgun (WGS) entry which is preliminary data.</text>
</comment>
<evidence type="ECO:0000313" key="2">
    <source>
        <dbReference type="EMBL" id="TWF97053.1"/>
    </source>
</evidence>
<dbReference type="Pfam" id="PF07883">
    <property type="entry name" value="Cupin_2"/>
    <property type="match status" value="1"/>
</dbReference>
<keyword evidence="2" id="KW-0560">Oxidoreductase</keyword>
<dbReference type="InterPro" id="IPR013096">
    <property type="entry name" value="Cupin_2"/>
</dbReference>
<dbReference type="OrthoDB" id="9791637at2"/>
<dbReference type="PANTHER" id="PTHR36440:SF1">
    <property type="entry name" value="PUTATIVE (AFU_ORTHOLOGUE AFUA_8G07350)-RELATED"/>
    <property type="match status" value="1"/>
</dbReference>
<dbReference type="CDD" id="cd02215">
    <property type="entry name" value="cupin_QDO_N_C"/>
    <property type="match status" value="1"/>
</dbReference>
<dbReference type="InterPro" id="IPR011051">
    <property type="entry name" value="RmlC_Cupin_sf"/>
</dbReference>
<evidence type="ECO:0000259" key="1">
    <source>
        <dbReference type="Pfam" id="PF07883"/>
    </source>
</evidence>
<dbReference type="PANTHER" id="PTHR36440">
    <property type="entry name" value="PUTATIVE (AFU_ORTHOLOGUE AFUA_8G07350)-RELATED"/>
    <property type="match status" value="1"/>
</dbReference>
<name>A0A561UCG4_9ACTN</name>
<dbReference type="EMBL" id="VIWT01000001">
    <property type="protein sequence ID" value="TWF97053.1"/>
    <property type="molecule type" value="Genomic_DNA"/>
</dbReference>
<proteinExistence type="predicted"/>
<accession>A0A561UCG4</accession>
<evidence type="ECO:0000313" key="3">
    <source>
        <dbReference type="Proteomes" id="UP000317940"/>
    </source>
</evidence>
<feature type="domain" description="Cupin type-2" evidence="1">
    <location>
        <begin position="43"/>
        <end position="99"/>
    </location>
</feature>
<dbReference type="InterPro" id="IPR014710">
    <property type="entry name" value="RmlC-like_jellyroll"/>
</dbReference>
<dbReference type="Gene3D" id="2.60.120.10">
    <property type="entry name" value="Jelly Rolls"/>
    <property type="match status" value="1"/>
</dbReference>